<comment type="caution">
    <text evidence="1">The sequence shown here is derived from an EMBL/GenBank/DDBJ whole genome shotgun (WGS) entry which is preliminary data.</text>
</comment>
<dbReference type="EMBL" id="MU006725">
    <property type="protein sequence ID" value="KAF2625499.1"/>
    <property type="molecule type" value="Genomic_DNA"/>
</dbReference>
<dbReference type="Proteomes" id="UP000799754">
    <property type="component" value="Unassembled WGS sequence"/>
</dbReference>
<organism evidence="1 2">
    <name type="scientific">Macroventuria anomochaeta</name>
    <dbReference type="NCBI Taxonomy" id="301207"/>
    <lineage>
        <taxon>Eukaryota</taxon>
        <taxon>Fungi</taxon>
        <taxon>Dikarya</taxon>
        <taxon>Ascomycota</taxon>
        <taxon>Pezizomycotina</taxon>
        <taxon>Dothideomycetes</taxon>
        <taxon>Pleosporomycetidae</taxon>
        <taxon>Pleosporales</taxon>
        <taxon>Pleosporineae</taxon>
        <taxon>Didymellaceae</taxon>
        <taxon>Macroventuria</taxon>
    </lineage>
</organism>
<reference evidence="1" key="1">
    <citation type="journal article" date="2020" name="Stud. Mycol.">
        <title>101 Dothideomycetes genomes: a test case for predicting lifestyles and emergence of pathogens.</title>
        <authorList>
            <person name="Haridas S."/>
            <person name="Albert R."/>
            <person name="Binder M."/>
            <person name="Bloem J."/>
            <person name="Labutti K."/>
            <person name="Salamov A."/>
            <person name="Andreopoulos B."/>
            <person name="Baker S."/>
            <person name="Barry K."/>
            <person name="Bills G."/>
            <person name="Bluhm B."/>
            <person name="Cannon C."/>
            <person name="Castanera R."/>
            <person name="Culley D."/>
            <person name="Daum C."/>
            <person name="Ezra D."/>
            <person name="Gonzalez J."/>
            <person name="Henrissat B."/>
            <person name="Kuo A."/>
            <person name="Liang C."/>
            <person name="Lipzen A."/>
            <person name="Lutzoni F."/>
            <person name="Magnuson J."/>
            <person name="Mondo S."/>
            <person name="Nolan M."/>
            <person name="Ohm R."/>
            <person name="Pangilinan J."/>
            <person name="Park H.-J."/>
            <person name="Ramirez L."/>
            <person name="Alfaro M."/>
            <person name="Sun H."/>
            <person name="Tritt A."/>
            <person name="Yoshinaga Y."/>
            <person name="Zwiers L.-H."/>
            <person name="Turgeon B."/>
            <person name="Goodwin S."/>
            <person name="Spatafora J."/>
            <person name="Crous P."/>
            <person name="Grigoriev I."/>
        </authorList>
    </citation>
    <scope>NUCLEOTIDE SEQUENCE</scope>
    <source>
        <strain evidence="1">CBS 525.71</strain>
    </source>
</reference>
<keyword evidence="2" id="KW-1185">Reference proteome</keyword>
<sequence>MSVPRVISQGRLALSRGFTTQRATGSILCVVSTAAPRRQFSSSVRIREEVVQTPATGPEVPLTATRTASSGNHAQSIAITKLPWDTVPADIEQLLRNAGVDVKRIQFRIDRFTFRCDTSSFIELGSQEQAQNAIKVLNGQQLHGRSLVVRPLNDKFYWDHGFKKEHRFFFHDENTPFQAIQGLLQGRRFRLYVENPGWLNQKDEGKSINATRREIIDKHFGPFGVEAIGALNPVWKGDKQSDSSFLTHIDFASKEGAERAIDSLNDKVIEGRRVQLKPHTVSPRRAEQIGKVDRNLLAQLQQLGLLSTKESLDKVGV</sequence>
<protein>
    <submittedName>
        <fullName evidence="1">Uncharacterized protein</fullName>
    </submittedName>
</protein>
<name>A0ACB6RWI3_9PLEO</name>
<evidence type="ECO:0000313" key="2">
    <source>
        <dbReference type="Proteomes" id="UP000799754"/>
    </source>
</evidence>
<evidence type="ECO:0000313" key="1">
    <source>
        <dbReference type="EMBL" id="KAF2625499.1"/>
    </source>
</evidence>
<accession>A0ACB6RWI3</accession>
<gene>
    <name evidence="1" type="ORF">BU25DRAFT_492779</name>
</gene>
<proteinExistence type="predicted"/>